<dbReference type="Proteomes" id="UP000256486">
    <property type="component" value="Unassembled WGS sequence"/>
</dbReference>
<comment type="caution">
    <text evidence="1">The sequence shown here is derived from an EMBL/GenBank/DDBJ whole genome shotgun (WGS) entry which is preliminary data.</text>
</comment>
<protein>
    <submittedName>
        <fullName evidence="1">Uncharacterized protein</fullName>
    </submittedName>
</protein>
<reference evidence="1 2" key="1">
    <citation type="submission" date="2017-04" db="EMBL/GenBank/DDBJ databases">
        <title>Comparative genome analysis of Subtercola boreus.</title>
        <authorList>
            <person name="Cho Y.-J."/>
            <person name="Cho A."/>
            <person name="Kim O.-S."/>
            <person name="Lee J.-I."/>
        </authorList>
    </citation>
    <scope>NUCLEOTIDE SEQUENCE [LARGE SCALE GENOMIC DNA]</scope>
    <source>
        <strain evidence="1 2">K300</strain>
    </source>
</reference>
<gene>
    <name evidence="1" type="ORF">B7R54_07285</name>
</gene>
<evidence type="ECO:0000313" key="1">
    <source>
        <dbReference type="EMBL" id="RFA09049.1"/>
    </source>
</evidence>
<accession>A0A3E0VHB2</accession>
<sequence length="126" mass="13770">MEDKAPAALHQFETWIKEAGGALNLVASDGGHSLYVGSLGGANIELQREYNRWLLTMAIGDCVQRPIRYWEQASVGDITLPSPTPIEHDVAFLTSSIGQLIRDQPKLKPALDALGDLYRARVLGRG</sequence>
<proteinExistence type="predicted"/>
<organism evidence="1 2">
    <name type="scientific">Subtercola boreus</name>
    <dbReference type="NCBI Taxonomy" id="120213"/>
    <lineage>
        <taxon>Bacteria</taxon>
        <taxon>Bacillati</taxon>
        <taxon>Actinomycetota</taxon>
        <taxon>Actinomycetes</taxon>
        <taxon>Micrococcales</taxon>
        <taxon>Microbacteriaceae</taxon>
        <taxon>Subtercola</taxon>
    </lineage>
</organism>
<dbReference type="AlphaFoldDB" id="A0A3E0VHB2"/>
<evidence type="ECO:0000313" key="2">
    <source>
        <dbReference type="Proteomes" id="UP000256486"/>
    </source>
</evidence>
<keyword evidence="2" id="KW-1185">Reference proteome</keyword>
<name>A0A3E0VHB2_9MICO</name>
<dbReference type="EMBL" id="NBWZ01000001">
    <property type="protein sequence ID" value="RFA09049.1"/>
    <property type="molecule type" value="Genomic_DNA"/>
</dbReference>
<dbReference type="RefSeq" id="WP_116414445.1">
    <property type="nucleotide sequence ID" value="NZ_NBWZ01000001.1"/>
</dbReference>